<dbReference type="Proteomes" id="UP000504629">
    <property type="component" value="Unplaced"/>
</dbReference>
<dbReference type="RefSeq" id="XP_028042818.1">
    <property type="nucleotide sequence ID" value="XM_028187017.1"/>
</dbReference>
<protein>
    <recommendedName>
        <fullName evidence="3">acid phosphatase</fullName>
        <ecNumber evidence="3">3.1.3.2</ecNumber>
    </recommendedName>
</protein>
<dbReference type="InterPro" id="IPR033379">
    <property type="entry name" value="Acid_Pase_AS"/>
</dbReference>
<dbReference type="EC" id="3.1.3.2" evidence="3"/>
<evidence type="ECO:0000256" key="4">
    <source>
        <dbReference type="ARBA" id="ARBA00022729"/>
    </source>
</evidence>
<evidence type="ECO:0000256" key="2">
    <source>
        <dbReference type="ARBA" id="ARBA00005375"/>
    </source>
</evidence>
<dbReference type="SUPFAM" id="SSF53254">
    <property type="entry name" value="Phosphoglycerate mutase-like"/>
    <property type="match status" value="1"/>
</dbReference>
<evidence type="ECO:0000313" key="11">
    <source>
        <dbReference type="RefSeq" id="XP_028042818.1"/>
    </source>
</evidence>
<reference evidence="11 12" key="1">
    <citation type="submission" date="2025-04" db="UniProtKB">
        <authorList>
            <consortium name="RefSeq"/>
        </authorList>
    </citation>
    <scope>IDENTIFICATION</scope>
    <source>
        <tissue evidence="11 12">Silk gland</tissue>
    </source>
</reference>
<proteinExistence type="inferred from homology"/>
<feature type="chain" id="PRO_5044640890" description="acid phosphatase" evidence="9">
    <location>
        <begin position="17"/>
        <end position="431"/>
    </location>
</feature>
<dbReference type="AlphaFoldDB" id="A0A6J2KRP1"/>
<evidence type="ECO:0000256" key="9">
    <source>
        <dbReference type="SAM" id="SignalP"/>
    </source>
</evidence>
<evidence type="ECO:0000256" key="8">
    <source>
        <dbReference type="SAM" id="Phobius"/>
    </source>
</evidence>
<dbReference type="PANTHER" id="PTHR11567:SF211">
    <property type="entry name" value="PROSTATIC ACID PHOSPHATASE"/>
    <property type="match status" value="1"/>
</dbReference>
<evidence type="ECO:0000313" key="12">
    <source>
        <dbReference type="RefSeq" id="XP_028042819.1"/>
    </source>
</evidence>
<dbReference type="InterPro" id="IPR029033">
    <property type="entry name" value="His_PPase_superfam"/>
</dbReference>
<evidence type="ECO:0000256" key="7">
    <source>
        <dbReference type="ARBA" id="ARBA00023180"/>
    </source>
</evidence>
<dbReference type="Gene3D" id="3.40.50.1240">
    <property type="entry name" value="Phosphoglycerate mutase-like"/>
    <property type="match status" value="1"/>
</dbReference>
<keyword evidence="4 9" id="KW-0732">Signal</keyword>
<dbReference type="InterPro" id="IPR000560">
    <property type="entry name" value="His_Pase_clade-2"/>
</dbReference>
<keyword evidence="5" id="KW-0378">Hydrolase</keyword>
<evidence type="ECO:0000256" key="6">
    <source>
        <dbReference type="ARBA" id="ARBA00023157"/>
    </source>
</evidence>
<dbReference type="GO" id="GO:0003993">
    <property type="term" value="F:acid phosphatase activity"/>
    <property type="evidence" value="ECO:0007669"/>
    <property type="project" value="UniProtKB-EC"/>
</dbReference>
<keyword evidence="8" id="KW-1133">Transmembrane helix</keyword>
<feature type="signal peptide" evidence="9">
    <location>
        <begin position="1"/>
        <end position="16"/>
    </location>
</feature>
<organism evidence="10 12">
    <name type="scientific">Bombyx mandarina</name>
    <name type="common">Wild silk moth</name>
    <name type="synonym">Wild silkworm</name>
    <dbReference type="NCBI Taxonomy" id="7092"/>
    <lineage>
        <taxon>Eukaryota</taxon>
        <taxon>Metazoa</taxon>
        <taxon>Ecdysozoa</taxon>
        <taxon>Arthropoda</taxon>
        <taxon>Hexapoda</taxon>
        <taxon>Insecta</taxon>
        <taxon>Pterygota</taxon>
        <taxon>Neoptera</taxon>
        <taxon>Endopterygota</taxon>
        <taxon>Lepidoptera</taxon>
        <taxon>Glossata</taxon>
        <taxon>Ditrysia</taxon>
        <taxon>Bombycoidea</taxon>
        <taxon>Bombycidae</taxon>
        <taxon>Bombycinae</taxon>
        <taxon>Bombyx</taxon>
    </lineage>
</organism>
<keyword evidence="8" id="KW-0812">Transmembrane</keyword>
<keyword evidence="8" id="KW-0472">Membrane</keyword>
<dbReference type="RefSeq" id="XP_028042819.1">
    <property type="nucleotide sequence ID" value="XM_028187018.1"/>
</dbReference>
<comment type="catalytic activity">
    <reaction evidence="1">
        <text>a phosphate monoester + H2O = an alcohol + phosphate</text>
        <dbReference type="Rhea" id="RHEA:15017"/>
        <dbReference type="ChEBI" id="CHEBI:15377"/>
        <dbReference type="ChEBI" id="CHEBI:30879"/>
        <dbReference type="ChEBI" id="CHEBI:43474"/>
        <dbReference type="ChEBI" id="CHEBI:67140"/>
        <dbReference type="EC" id="3.1.3.2"/>
    </reaction>
</comment>
<keyword evidence="7" id="KW-0325">Glycoprotein</keyword>
<accession>A0A6J2KRP1</accession>
<comment type="similarity">
    <text evidence="2">Belongs to the histidine acid phosphatase family.</text>
</comment>
<dbReference type="InterPro" id="IPR050645">
    <property type="entry name" value="Histidine_acid_phosphatase"/>
</dbReference>
<dbReference type="GeneID" id="114252527"/>
<name>A0A6J2KRP1_BOMMA</name>
<feature type="transmembrane region" description="Helical" evidence="8">
    <location>
        <begin position="367"/>
        <end position="388"/>
    </location>
</feature>
<dbReference type="OrthoDB" id="5821688at2759"/>
<evidence type="ECO:0000256" key="5">
    <source>
        <dbReference type="ARBA" id="ARBA00022801"/>
    </source>
</evidence>
<dbReference type="PANTHER" id="PTHR11567">
    <property type="entry name" value="ACID PHOSPHATASE-RELATED"/>
    <property type="match status" value="1"/>
</dbReference>
<dbReference type="CDD" id="cd07061">
    <property type="entry name" value="HP_HAP_like"/>
    <property type="match status" value="1"/>
</dbReference>
<evidence type="ECO:0000256" key="3">
    <source>
        <dbReference type="ARBA" id="ARBA00012646"/>
    </source>
</evidence>
<dbReference type="Pfam" id="PF00328">
    <property type="entry name" value="His_Phos_2"/>
    <property type="match status" value="1"/>
</dbReference>
<dbReference type="KEGG" id="bman:114252527"/>
<sequence length="431" mass="50179">MIKLMLLALFATTSLCDETIEFAVVIYRHGDRTPVNPYPTDPWKNESLWPVNFGQLTNIGKKRHYQLGQWFRKRYSHLISKQYNPQEIYVRSTDVDRTLMSAQANLAGMYPPNGTSVWNPDLMWQPIPVHTVPEHDDNILAMKKSCPAYDKEHLKYTHSVEYLNKLHKYDELMHYLSSNTGTKIKSFADILDIYSTLYIEELNNFTLPQWTRSVYPEKMREPAGYSFKTETATPLLARLKVGPLMKIIVTSIQEVISNKTTGKSKKHKKLLIYSAHDLTIGNILNSLDMYDGKCPAFTSTILIELIHDDYTQDYYIRILYRNSTEIIEPSILNIPCCGAKCPFERFKTIYDNLISVKWDYECRQSQFVAILVMSFIVGMGLFATIYMTHKVLFMHWSKEIDPEVEQYDRFVNTHFVTLKVSMDCSFNRDQV</sequence>
<evidence type="ECO:0000313" key="10">
    <source>
        <dbReference type="Proteomes" id="UP000504629"/>
    </source>
</evidence>
<keyword evidence="6" id="KW-1015">Disulfide bond</keyword>
<dbReference type="PROSITE" id="PS00616">
    <property type="entry name" value="HIS_ACID_PHOSPHAT_1"/>
    <property type="match status" value="1"/>
</dbReference>
<gene>
    <name evidence="11 12" type="primary">LOC114252527</name>
</gene>
<evidence type="ECO:0000256" key="1">
    <source>
        <dbReference type="ARBA" id="ARBA00000032"/>
    </source>
</evidence>
<keyword evidence="10" id="KW-1185">Reference proteome</keyword>